<accession>D7CKF5</accession>
<dbReference type="GO" id="GO:0006508">
    <property type="term" value="P:proteolysis"/>
    <property type="evidence" value="ECO:0007669"/>
    <property type="project" value="UniProtKB-KW"/>
</dbReference>
<gene>
    <name evidence="8" type="ordered locus">Slip_0406</name>
</gene>
<dbReference type="InterPro" id="IPR051463">
    <property type="entry name" value="Peptidase_U62_metallo"/>
</dbReference>
<sequence>MIDRELVQKVLRAVMSRGVEFAELYVENRAVTSVFCEDNKIERVHSGSEKGAGIRVISQGNTAYAFTNDLSEQSLISAASVAAHVVKNASEKTDVSLDFKVLKPDFRLAIVRRPSAVGFDFKMEQVLAANEAARELGSNVKQVTVGLADIERNVLIVNSEGDWVEDETARVRFVVNVVAARNGLIQTGYEALGAVKGWELLEEKSATEVARKAAKRALLMLEARPCPAGRMPVVMSSEAGGTMVHEACGHGLEADLVQKGLSVYRGKLGQKVASECVSVIDDATLPGNYGSFCFDDEGVKAVRKVLIDRGVLVEYMYDRLTARKENRQSTGNGRRESYQYKPIPRMTNTFIAPGRDDPESIVKSTSRGLLVRKMGGGQVNTTNGDFVFEVQEGYIIENGEIKYPVRGATLIGNGPEALNNIDMVGSDLEFAIGQCGKDGQGVPVSDAQPTIRIRELTVGGTAL</sequence>
<dbReference type="Proteomes" id="UP000000378">
    <property type="component" value="Chromosome"/>
</dbReference>
<keyword evidence="9" id="KW-1185">Reference proteome</keyword>
<dbReference type="InterPro" id="IPR045570">
    <property type="entry name" value="Metalloprtase-TldD/E_cen_dom"/>
</dbReference>
<dbReference type="InterPro" id="IPR045569">
    <property type="entry name" value="Metalloprtase-TldD/E_C"/>
</dbReference>
<organism evidence="8 9">
    <name type="scientific">Syntrophothermus lipocalidus (strain DSM 12680 / TGB-C1)</name>
    <dbReference type="NCBI Taxonomy" id="643648"/>
    <lineage>
        <taxon>Bacteria</taxon>
        <taxon>Bacillati</taxon>
        <taxon>Bacillota</taxon>
        <taxon>Clostridia</taxon>
        <taxon>Eubacteriales</taxon>
        <taxon>Syntrophomonadaceae</taxon>
        <taxon>Syntrophothermus</taxon>
    </lineage>
</organism>
<evidence type="ECO:0000256" key="1">
    <source>
        <dbReference type="ARBA" id="ARBA00005836"/>
    </source>
</evidence>
<dbReference type="PANTHER" id="PTHR30624:SF4">
    <property type="entry name" value="METALLOPROTEASE TLDD"/>
    <property type="match status" value="1"/>
</dbReference>
<dbReference type="InterPro" id="IPR036059">
    <property type="entry name" value="TldD/PmbA_sf"/>
</dbReference>
<evidence type="ECO:0000256" key="3">
    <source>
        <dbReference type="ARBA" id="ARBA00022801"/>
    </source>
</evidence>
<dbReference type="InterPro" id="IPR025502">
    <property type="entry name" value="TldD"/>
</dbReference>
<dbReference type="GO" id="GO:0005829">
    <property type="term" value="C:cytosol"/>
    <property type="evidence" value="ECO:0007669"/>
    <property type="project" value="TreeGrafter"/>
</dbReference>
<dbReference type="STRING" id="643648.Slip_0406"/>
<evidence type="ECO:0000313" key="8">
    <source>
        <dbReference type="EMBL" id="ADI01190.1"/>
    </source>
</evidence>
<dbReference type="PANTHER" id="PTHR30624">
    <property type="entry name" value="UNCHARACTERIZED PROTEIN TLDD AND PMBA"/>
    <property type="match status" value="1"/>
</dbReference>
<name>D7CKF5_SYNLT</name>
<dbReference type="FunFam" id="3.30.2290.10:FF:000003">
    <property type="entry name" value="Zinc-dependent protease, TldD/PmbA family"/>
    <property type="match status" value="1"/>
</dbReference>
<dbReference type="RefSeq" id="WP_013174592.1">
    <property type="nucleotide sequence ID" value="NC_014220.1"/>
</dbReference>
<dbReference type="Pfam" id="PF01523">
    <property type="entry name" value="PmbA_TldD_1st"/>
    <property type="match status" value="1"/>
</dbReference>
<dbReference type="HOGENOM" id="CLU_026425_1_0_9"/>
<feature type="domain" description="Metalloprotease TldD/E N-terminal" evidence="5">
    <location>
        <begin position="22"/>
        <end position="83"/>
    </location>
</feature>
<dbReference type="AlphaFoldDB" id="D7CKF5"/>
<protein>
    <submittedName>
        <fullName evidence="8">Peptidase U62 modulator of DNA gyrase</fullName>
    </submittedName>
</protein>
<dbReference type="InterPro" id="IPR002510">
    <property type="entry name" value="Metalloprtase-TldD/E_N"/>
</dbReference>
<evidence type="ECO:0000256" key="2">
    <source>
        <dbReference type="ARBA" id="ARBA00022670"/>
    </source>
</evidence>
<feature type="domain" description="Metalloprotease TldD/E C-terminal" evidence="6">
    <location>
        <begin position="229"/>
        <end position="460"/>
    </location>
</feature>
<reference evidence="8 9" key="2">
    <citation type="journal article" date="2010" name="Stand. Genomic Sci.">
        <title>Complete genome sequence of Syntrophothermus lipocalidus type strain (TGB-C1).</title>
        <authorList>
            <person name="Djao O.D."/>
            <person name="Zhang X."/>
            <person name="Lucas S."/>
            <person name="Lapidus A."/>
            <person name="Del Rio T.G."/>
            <person name="Nolan M."/>
            <person name="Tice H."/>
            <person name="Cheng J.F."/>
            <person name="Han C."/>
            <person name="Tapia R."/>
            <person name="Goodwin L."/>
            <person name="Pitluck S."/>
            <person name="Liolios K."/>
            <person name="Ivanova N."/>
            <person name="Mavromatis K."/>
            <person name="Mikhailova N."/>
            <person name="Ovchinnikova G."/>
            <person name="Pati A."/>
            <person name="Brambilla E."/>
            <person name="Chen A."/>
            <person name="Palaniappan K."/>
            <person name="Land M."/>
            <person name="Hauser L."/>
            <person name="Chang Y.J."/>
            <person name="Jeffries C.D."/>
            <person name="Rohde M."/>
            <person name="Sikorski J."/>
            <person name="Spring S."/>
            <person name="Goker M."/>
            <person name="Detter J.C."/>
            <person name="Woyke T."/>
            <person name="Bristow J."/>
            <person name="Eisen J.A."/>
            <person name="Markowitz V."/>
            <person name="Hugenholtz P."/>
            <person name="Kyrpides N.C."/>
            <person name="Klenk H.P."/>
        </authorList>
    </citation>
    <scope>NUCLEOTIDE SEQUENCE [LARGE SCALE GENOMIC DNA]</scope>
    <source>
        <strain evidence="9">DSM 12680 / TGB-C1</strain>
    </source>
</reference>
<dbReference type="EMBL" id="CP002048">
    <property type="protein sequence ID" value="ADI01190.1"/>
    <property type="molecule type" value="Genomic_DNA"/>
</dbReference>
<evidence type="ECO:0000259" key="6">
    <source>
        <dbReference type="Pfam" id="PF19289"/>
    </source>
</evidence>
<dbReference type="eggNOG" id="COG0312">
    <property type="taxonomic scope" value="Bacteria"/>
</dbReference>
<dbReference type="Pfam" id="PF19290">
    <property type="entry name" value="PmbA_TldD_2nd"/>
    <property type="match status" value="1"/>
</dbReference>
<reference evidence="9" key="1">
    <citation type="journal article" date="2010" name="Stand. Genomic Sci.">
        <title>Complete genome sequence of Syntrophothermus lipocalidus type strain (TGB-C1T).</title>
        <authorList>
            <consortium name="US DOE Joint Genome Institute (JGI-PGF)"/>
            <person name="Djao O."/>
            <person name="Zhang X."/>
            <person name="Lucas S."/>
            <person name="Lapidus A."/>
            <person name="Glavina Del Rio T."/>
            <person name="Nolan M."/>
            <person name="Tice H."/>
            <person name="Cheng J."/>
            <person name="Han C."/>
            <person name="Tapia R."/>
            <person name="Goodwin L."/>
            <person name="Pitluck S."/>
            <person name="Liolios K."/>
            <person name="Ivanova N."/>
            <person name="Mavromatis K."/>
            <person name="Mikhailova N."/>
            <person name="Ovchinnikova G."/>
            <person name="Pati A."/>
            <person name="Brambilla E."/>
            <person name="Chen A."/>
            <person name="Palaniappan K."/>
            <person name="Land M."/>
            <person name="Hauser L."/>
            <person name="Chang Y."/>
            <person name="Jeffries C."/>
            <person name="Rohde M."/>
            <person name="Sikorski J."/>
            <person name="Spring S."/>
            <person name="Goker M."/>
            <person name="Detter J."/>
            <person name="Woyke T."/>
            <person name="Bristow J."/>
            <person name="Eisen J."/>
            <person name="Markowitz V."/>
            <person name="Hugenholtz P."/>
            <person name="Kyrpides N."/>
            <person name="Klenk H."/>
        </authorList>
    </citation>
    <scope>NUCLEOTIDE SEQUENCE [LARGE SCALE GENOMIC DNA]</scope>
    <source>
        <strain evidence="9">DSM 12680 / TGB-C1</strain>
    </source>
</reference>
<evidence type="ECO:0000313" key="9">
    <source>
        <dbReference type="Proteomes" id="UP000000378"/>
    </source>
</evidence>
<evidence type="ECO:0000256" key="4">
    <source>
        <dbReference type="ARBA" id="ARBA00023049"/>
    </source>
</evidence>
<dbReference type="SUPFAM" id="SSF111283">
    <property type="entry name" value="Putative modulator of DNA gyrase, PmbA/TldD"/>
    <property type="match status" value="1"/>
</dbReference>
<evidence type="ECO:0000259" key="5">
    <source>
        <dbReference type="Pfam" id="PF01523"/>
    </source>
</evidence>
<dbReference type="GO" id="GO:0008237">
    <property type="term" value="F:metallopeptidase activity"/>
    <property type="evidence" value="ECO:0007669"/>
    <property type="project" value="UniProtKB-KW"/>
</dbReference>
<dbReference type="Pfam" id="PF19289">
    <property type="entry name" value="PmbA_TldD_3rd"/>
    <property type="match status" value="1"/>
</dbReference>
<dbReference type="KEGG" id="slp:Slip_0406"/>
<feature type="domain" description="Metalloprotease TldD/E central" evidence="7">
    <location>
        <begin position="113"/>
        <end position="221"/>
    </location>
</feature>
<dbReference type="PIRSF" id="PIRSF004919">
    <property type="entry name" value="TldD"/>
    <property type="match status" value="1"/>
</dbReference>
<keyword evidence="2" id="KW-0645">Protease</keyword>
<dbReference type="OrthoDB" id="9803213at2"/>
<evidence type="ECO:0000259" key="7">
    <source>
        <dbReference type="Pfam" id="PF19290"/>
    </source>
</evidence>
<comment type="similarity">
    <text evidence="1">Belongs to the peptidase U62 family.</text>
</comment>
<keyword evidence="3" id="KW-0378">Hydrolase</keyword>
<keyword evidence="4" id="KW-0482">Metalloprotease</keyword>
<dbReference type="InterPro" id="IPR035068">
    <property type="entry name" value="TldD/PmbA_N"/>
</dbReference>
<proteinExistence type="inferred from homology"/>
<dbReference type="Gene3D" id="3.30.2290.10">
    <property type="entry name" value="PmbA/TldD superfamily"/>
    <property type="match status" value="1"/>
</dbReference>